<proteinExistence type="predicted"/>
<evidence type="ECO:0000256" key="3">
    <source>
        <dbReference type="ARBA" id="ARBA00022692"/>
    </source>
</evidence>
<comment type="caution">
    <text evidence="8">The sequence shown here is derived from an EMBL/GenBank/DDBJ whole genome shotgun (WGS) entry which is preliminary data.</text>
</comment>
<dbReference type="Pfam" id="PF09678">
    <property type="entry name" value="Caa3_CtaG"/>
    <property type="match status" value="1"/>
</dbReference>
<evidence type="ECO:0000256" key="5">
    <source>
        <dbReference type="ARBA" id="ARBA00023136"/>
    </source>
</evidence>
<keyword evidence="2" id="KW-1003">Cell membrane</keyword>
<organism evidence="8 9">
    <name type="scientific">Actinoallomurus acaciae</name>
    <dbReference type="NCBI Taxonomy" id="502577"/>
    <lineage>
        <taxon>Bacteria</taxon>
        <taxon>Bacillati</taxon>
        <taxon>Actinomycetota</taxon>
        <taxon>Actinomycetes</taxon>
        <taxon>Streptosporangiales</taxon>
        <taxon>Thermomonosporaceae</taxon>
        <taxon>Actinoallomurus</taxon>
    </lineage>
</organism>
<protein>
    <submittedName>
        <fullName evidence="8">Cytochrome c oxidase assembly protein</fullName>
    </submittedName>
</protein>
<evidence type="ECO:0000256" key="2">
    <source>
        <dbReference type="ARBA" id="ARBA00022475"/>
    </source>
</evidence>
<accession>A0ABV5YXV6</accession>
<dbReference type="EMBL" id="JBHLZP010000691">
    <property type="protein sequence ID" value="MFB9839341.1"/>
    <property type="molecule type" value="Genomic_DNA"/>
</dbReference>
<feature type="transmembrane region" description="Helical" evidence="7">
    <location>
        <begin position="194"/>
        <end position="214"/>
    </location>
</feature>
<feature type="transmembrane region" description="Helical" evidence="7">
    <location>
        <begin position="241"/>
        <end position="264"/>
    </location>
</feature>
<feature type="transmembrane region" description="Helical" evidence="7">
    <location>
        <begin position="122"/>
        <end position="145"/>
    </location>
</feature>
<evidence type="ECO:0000256" key="6">
    <source>
        <dbReference type="SAM" id="MobiDB-lite"/>
    </source>
</evidence>
<feature type="transmembrane region" description="Helical" evidence="7">
    <location>
        <begin position="80"/>
        <end position="101"/>
    </location>
</feature>
<reference evidence="8 9" key="1">
    <citation type="submission" date="2024-09" db="EMBL/GenBank/DDBJ databases">
        <authorList>
            <person name="Sun Q."/>
            <person name="Mori K."/>
        </authorList>
    </citation>
    <scope>NUCLEOTIDE SEQUENCE [LARGE SCALE GENOMIC DNA]</scope>
    <source>
        <strain evidence="8 9">TBRC 0563</strain>
    </source>
</reference>
<feature type="transmembrane region" description="Helical" evidence="7">
    <location>
        <begin position="53"/>
        <end position="74"/>
    </location>
</feature>
<feature type="region of interest" description="Disordered" evidence="6">
    <location>
        <begin position="284"/>
        <end position="308"/>
    </location>
</feature>
<dbReference type="Proteomes" id="UP001589627">
    <property type="component" value="Unassembled WGS sequence"/>
</dbReference>
<keyword evidence="5 7" id="KW-0472">Membrane</keyword>
<evidence type="ECO:0000256" key="1">
    <source>
        <dbReference type="ARBA" id="ARBA00004651"/>
    </source>
</evidence>
<evidence type="ECO:0000256" key="7">
    <source>
        <dbReference type="SAM" id="Phobius"/>
    </source>
</evidence>
<keyword evidence="9" id="KW-1185">Reference proteome</keyword>
<gene>
    <name evidence="8" type="ORF">ACFFNX_45085</name>
</gene>
<evidence type="ECO:0000313" key="8">
    <source>
        <dbReference type="EMBL" id="MFB9839341.1"/>
    </source>
</evidence>
<evidence type="ECO:0000313" key="9">
    <source>
        <dbReference type="Proteomes" id="UP001589627"/>
    </source>
</evidence>
<dbReference type="InterPro" id="IPR019108">
    <property type="entry name" value="Caa3_assmbl_CtaG-rel"/>
</dbReference>
<evidence type="ECO:0000256" key="4">
    <source>
        <dbReference type="ARBA" id="ARBA00022989"/>
    </source>
</evidence>
<name>A0ABV5YXV6_9ACTN</name>
<comment type="subcellular location">
    <subcellularLocation>
        <location evidence="1">Cell membrane</location>
        <topology evidence="1">Multi-pass membrane protein</topology>
    </subcellularLocation>
</comment>
<feature type="compositionally biased region" description="Basic and acidic residues" evidence="6">
    <location>
        <begin position="288"/>
        <end position="306"/>
    </location>
</feature>
<sequence>MGDTPAPLSWGRAFAAWRFAPVTTVLLVVALLAYLGAVLMVRRRGGRWAAARTGCFAGGLGMVAAAIMGSPGIYGDAGLFWVHMIQHLMLIMLAPWLLCLGHPSTLLLRVVPRFDAVRRHPAVAVLTSPLVGLAAYVAVLFGVHLTSFMDVMMRSPVLMVVERALYLGGGYLYFSRLLTADSPHRPTAYPLRLFSLFMGMSADTIVGIVLLQATNPPFPSYARMHPPWGPGPLTDVHDGGAVMWIGGDGLMFVMMLVVGAMWFLDRAPEARRAGAFLESARQSALARTGHERPGGEIDRDRLRASGDVDEDEAALAAYNALLSRMNRPGGSS</sequence>
<feature type="transmembrane region" description="Helical" evidence="7">
    <location>
        <begin position="157"/>
        <end position="174"/>
    </location>
</feature>
<keyword evidence="4 7" id="KW-1133">Transmembrane helix</keyword>
<feature type="transmembrane region" description="Helical" evidence="7">
    <location>
        <begin position="20"/>
        <end position="41"/>
    </location>
</feature>
<keyword evidence="3 7" id="KW-0812">Transmembrane</keyword>